<feature type="region of interest" description="Disordered" evidence="1">
    <location>
        <begin position="255"/>
        <end position="277"/>
    </location>
</feature>
<dbReference type="AlphaFoldDB" id="A0AAJ0BAI4"/>
<evidence type="ECO:0000313" key="2">
    <source>
        <dbReference type="EMBL" id="KAK1753172.1"/>
    </source>
</evidence>
<organism evidence="2 3">
    <name type="scientific">Echria macrotheca</name>
    <dbReference type="NCBI Taxonomy" id="438768"/>
    <lineage>
        <taxon>Eukaryota</taxon>
        <taxon>Fungi</taxon>
        <taxon>Dikarya</taxon>
        <taxon>Ascomycota</taxon>
        <taxon>Pezizomycotina</taxon>
        <taxon>Sordariomycetes</taxon>
        <taxon>Sordariomycetidae</taxon>
        <taxon>Sordariales</taxon>
        <taxon>Schizotheciaceae</taxon>
        <taxon>Echria</taxon>
    </lineage>
</organism>
<dbReference type="Proteomes" id="UP001239445">
    <property type="component" value="Unassembled WGS sequence"/>
</dbReference>
<name>A0AAJ0BAI4_9PEZI</name>
<gene>
    <name evidence="2" type="ORF">QBC47DRAFT_53500</name>
</gene>
<protein>
    <submittedName>
        <fullName evidence="2">Uncharacterized protein</fullName>
    </submittedName>
</protein>
<evidence type="ECO:0000313" key="3">
    <source>
        <dbReference type="Proteomes" id="UP001239445"/>
    </source>
</evidence>
<feature type="region of interest" description="Disordered" evidence="1">
    <location>
        <begin position="12"/>
        <end position="49"/>
    </location>
</feature>
<feature type="region of interest" description="Disordered" evidence="1">
    <location>
        <begin position="436"/>
        <end position="471"/>
    </location>
</feature>
<feature type="compositionally biased region" description="Basic and acidic residues" evidence="1">
    <location>
        <begin position="455"/>
        <end position="464"/>
    </location>
</feature>
<reference evidence="2" key="1">
    <citation type="submission" date="2023-06" db="EMBL/GenBank/DDBJ databases">
        <title>Genome-scale phylogeny and comparative genomics of the fungal order Sordariales.</title>
        <authorList>
            <consortium name="Lawrence Berkeley National Laboratory"/>
            <person name="Hensen N."/>
            <person name="Bonometti L."/>
            <person name="Westerberg I."/>
            <person name="Brannstrom I.O."/>
            <person name="Guillou S."/>
            <person name="Cros-Aarteil S."/>
            <person name="Calhoun S."/>
            <person name="Haridas S."/>
            <person name="Kuo A."/>
            <person name="Mondo S."/>
            <person name="Pangilinan J."/>
            <person name="Riley R."/>
            <person name="Labutti K."/>
            <person name="Andreopoulos B."/>
            <person name="Lipzen A."/>
            <person name="Chen C."/>
            <person name="Yanf M."/>
            <person name="Daum C."/>
            <person name="Ng V."/>
            <person name="Clum A."/>
            <person name="Steindorff A."/>
            <person name="Ohm R."/>
            <person name="Martin F."/>
            <person name="Silar P."/>
            <person name="Natvig D."/>
            <person name="Lalanne C."/>
            <person name="Gautier V."/>
            <person name="Ament-Velasquez S.L."/>
            <person name="Kruys A."/>
            <person name="Hutchinson M.I."/>
            <person name="Powell A.J."/>
            <person name="Barry K."/>
            <person name="Miller A.N."/>
            <person name="Grigoriev I.V."/>
            <person name="Debuchy R."/>
            <person name="Gladieux P."/>
            <person name="Thoren M.H."/>
            <person name="Johannesson H."/>
        </authorList>
    </citation>
    <scope>NUCLEOTIDE SEQUENCE</scope>
    <source>
        <strain evidence="2">PSN4</strain>
    </source>
</reference>
<keyword evidence="3" id="KW-1185">Reference proteome</keyword>
<evidence type="ECO:0000256" key="1">
    <source>
        <dbReference type="SAM" id="MobiDB-lite"/>
    </source>
</evidence>
<sequence>MCGLFQRCFGKNTQSQISQEKPVGHRTKKSDSQGSTPASGSRTSSLPPNEQIKLKLRQVEVIYLNEVRDVPPLKFTSNEDDKFRTFKTHLRKEDYLFKNITILSAERKVVRDRRCALIRVGSRDDALTMHRELSKTRWKRRYREELSICYQVEIELLRFRGLSRSDPNEAGNTGFPHDSLCGTLASVGASGECVTIGGIVKHDGKLWALTAQHDRAARDVRREATRANLPSGGDASEYPPIDELEPAWIIEAPRHPQYAPEPPASSGRSGQAPPLKLNKDILNGDEWALASIDDPELYLPNKSSPATIASAPTSGSVRVRGGISGEDLMVMLPSEAYLRTPSGSWIRTWRLKPNGSNRIRIQDGDSGSWVSDPSGKTVYGMVIASLPHTVYVLPLRDVYFNGKGIELASDDEISVAKQMELAAKVLEESKRASAAAKEVYDATSAPQQQPGAENVGRRQRGERMARRRRGG</sequence>
<feature type="compositionally biased region" description="Polar residues" evidence="1">
    <location>
        <begin position="32"/>
        <end position="48"/>
    </location>
</feature>
<proteinExistence type="predicted"/>
<accession>A0AAJ0BAI4</accession>
<dbReference type="EMBL" id="MU839838">
    <property type="protein sequence ID" value="KAK1753172.1"/>
    <property type="molecule type" value="Genomic_DNA"/>
</dbReference>
<comment type="caution">
    <text evidence="2">The sequence shown here is derived from an EMBL/GenBank/DDBJ whole genome shotgun (WGS) entry which is preliminary data.</text>
</comment>